<dbReference type="InterPro" id="IPR029062">
    <property type="entry name" value="Class_I_gatase-like"/>
</dbReference>
<gene>
    <name evidence="2" type="ORF">GCM10023091_38340</name>
</gene>
<dbReference type="Proteomes" id="UP001501508">
    <property type="component" value="Unassembled WGS sequence"/>
</dbReference>
<dbReference type="PANTHER" id="PTHR40469:SF2">
    <property type="entry name" value="GALACTOSE-BINDING DOMAIN-LIKE SUPERFAMILY PROTEIN"/>
    <property type="match status" value="1"/>
</dbReference>
<evidence type="ECO:0000259" key="1">
    <source>
        <dbReference type="Pfam" id="PF06283"/>
    </source>
</evidence>
<protein>
    <submittedName>
        <fullName evidence="2">ThuA domain-containing protein</fullName>
    </submittedName>
</protein>
<organism evidence="2 3">
    <name type="scientific">Ravibacter arvi</name>
    <dbReference type="NCBI Taxonomy" id="2051041"/>
    <lineage>
        <taxon>Bacteria</taxon>
        <taxon>Pseudomonadati</taxon>
        <taxon>Bacteroidota</taxon>
        <taxon>Cytophagia</taxon>
        <taxon>Cytophagales</taxon>
        <taxon>Spirosomataceae</taxon>
        <taxon>Ravibacter</taxon>
    </lineage>
</organism>
<comment type="caution">
    <text evidence="2">The sequence shown here is derived from an EMBL/GenBank/DDBJ whole genome shotgun (WGS) entry which is preliminary data.</text>
</comment>
<accession>A0ABP8M7Q1</accession>
<dbReference type="PANTHER" id="PTHR40469">
    <property type="entry name" value="SECRETED GLYCOSYL HYDROLASE"/>
    <property type="match status" value="1"/>
</dbReference>
<name>A0ABP8M7Q1_9BACT</name>
<dbReference type="Pfam" id="PF06283">
    <property type="entry name" value="ThuA"/>
    <property type="match status" value="1"/>
</dbReference>
<dbReference type="EMBL" id="BAABEY010000036">
    <property type="protein sequence ID" value="GAA4445982.1"/>
    <property type="molecule type" value="Genomic_DNA"/>
</dbReference>
<sequence length="331" mass="36723">MATAGIAMALLGQAITGTGQHQNALTFEPEASLNKNKYIVLIAGDEAYRSEESMPMLAKILAARHGFRTTVLFSINPATGFVDPDEHQYMRGMEQLEKADLVILATRFREYPDDQMAYFDQYLQAGKPIIGIRTATHAFRYAKRPDSRYARYGFTSTRKGWENGFGKKILGETWVSHHGANGKEGTRALIDGTKQQKGHPVLKGIKEIWGITDVYGIKNLPADAEILLWGQPVDGMTRESAPVWGKTMMPLAWTREYTADSGKKGKAFVTTMGASMDFLNEDLRRLLVNACYWAVGSESSLPENADVAIVGEYAPTMFGFGTYQKEKKVAE</sequence>
<keyword evidence="3" id="KW-1185">Reference proteome</keyword>
<dbReference type="InterPro" id="IPR029010">
    <property type="entry name" value="ThuA-like"/>
</dbReference>
<reference evidence="3" key="1">
    <citation type="journal article" date="2019" name="Int. J. Syst. Evol. Microbiol.">
        <title>The Global Catalogue of Microorganisms (GCM) 10K type strain sequencing project: providing services to taxonomists for standard genome sequencing and annotation.</title>
        <authorList>
            <consortium name="The Broad Institute Genomics Platform"/>
            <consortium name="The Broad Institute Genome Sequencing Center for Infectious Disease"/>
            <person name="Wu L."/>
            <person name="Ma J."/>
        </authorList>
    </citation>
    <scope>NUCLEOTIDE SEQUENCE [LARGE SCALE GENOMIC DNA]</scope>
    <source>
        <strain evidence="3">JCM 31920</strain>
    </source>
</reference>
<proteinExistence type="predicted"/>
<dbReference type="Gene3D" id="3.40.50.880">
    <property type="match status" value="1"/>
</dbReference>
<evidence type="ECO:0000313" key="3">
    <source>
        <dbReference type="Proteomes" id="UP001501508"/>
    </source>
</evidence>
<dbReference type="SUPFAM" id="SSF52317">
    <property type="entry name" value="Class I glutamine amidotransferase-like"/>
    <property type="match status" value="1"/>
</dbReference>
<feature type="domain" description="ThuA-like" evidence="1">
    <location>
        <begin position="86"/>
        <end position="294"/>
    </location>
</feature>
<evidence type="ECO:0000313" key="2">
    <source>
        <dbReference type="EMBL" id="GAA4445982.1"/>
    </source>
</evidence>